<dbReference type="InterPro" id="IPR004089">
    <property type="entry name" value="MCPsignal_dom"/>
</dbReference>
<evidence type="ECO:0000259" key="5">
    <source>
        <dbReference type="PROSITE" id="PS50111"/>
    </source>
</evidence>
<feature type="domain" description="HAMP" evidence="6">
    <location>
        <begin position="344"/>
        <end position="396"/>
    </location>
</feature>
<dbReference type="Gene3D" id="1.10.287.950">
    <property type="entry name" value="Methyl-accepting chemotaxis protein"/>
    <property type="match status" value="1"/>
</dbReference>
<name>A0ABT6B0R4_9BURK</name>
<keyword evidence="8" id="KW-1185">Reference proteome</keyword>
<dbReference type="PANTHER" id="PTHR43531">
    <property type="entry name" value="PROTEIN ICFG"/>
    <property type="match status" value="1"/>
</dbReference>
<dbReference type="EMBL" id="JARJLM010000579">
    <property type="protein sequence ID" value="MDF3838368.1"/>
    <property type="molecule type" value="Genomic_DNA"/>
</dbReference>
<comment type="caution">
    <text evidence="7">The sequence shown here is derived from an EMBL/GenBank/DDBJ whole genome shotgun (WGS) entry which is preliminary data.</text>
</comment>
<keyword evidence="1" id="KW-0488">Methylation</keyword>
<evidence type="ECO:0000259" key="6">
    <source>
        <dbReference type="PROSITE" id="PS50885"/>
    </source>
</evidence>
<dbReference type="Pfam" id="PF00015">
    <property type="entry name" value="MCPsignal"/>
    <property type="match status" value="1"/>
</dbReference>
<evidence type="ECO:0000256" key="4">
    <source>
        <dbReference type="SAM" id="Coils"/>
    </source>
</evidence>
<reference evidence="7 8" key="1">
    <citation type="submission" date="2023-03" db="EMBL/GenBank/DDBJ databases">
        <title>Draft assemblies of triclosan tolerant bacteria isolated from returned activated sludge.</title>
        <authorList>
            <person name="Van Hamelsveld S."/>
        </authorList>
    </citation>
    <scope>NUCLEOTIDE SEQUENCE [LARGE SCALE GENOMIC DNA]</scope>
    <source>
        <strain evidence="7 8">GW210010_S58</strain>
    </source>
</reference>
<gene>
    <name evidence="7" type="ORF">P3W85_36375</name>
</gene>
<comment type="similarity">
    <text evidence="2">Belongs to the methyl-accepting chemotaxis (MCP) protein family.</text>
</comment>
<sequence>MATFLSPAVRLMARLDITRKLVLLAVLFLIPLSGSLYAVLSLSVQSVRAAQDELRGLAIVDRALDFMRETQVRRGAANAVLAGNAAFRATFDAADAKAGTYLDALIRQADAAAGFDVSADTRRLGQAWKRMHETGLDVTAGPLFDMHSALVKQTRLFIGDVADRSSLALDPDSGSYYLVNLMVGPMPKLAELSALARGRGAAIISQGGYSDAAQQAELAALAEQIQDGLESVRRDIGRVTRGAPDYRPRVEAAQAKLAAMDAFHRTLKEKMLGTGGIAIDAKAYFGEATAAIDAVSSVNKEFNAIARAMLAQRIAAGALQLEVLAGVALLAVGAAFYLFAGFSRGMHEDVREVASMVARINGGDLALRIEVRGSDELSEVKRHLLSLVENWRALIGDTKMGAQNVLVAAGEIAQGNLDLSQRTEEQASSLQQTAASMEQLTAIVQQNAGSADQASALAGEASDIAVAGGASVGRVLQTMGEIEADSRRIAEIIAVIDAIAFQTNILALNAAVEAARAGEYGRGFAVVATEVRGLAQRAGSSAKEIRSLISQSVRRVETGSVLAGDAAATMDGIVAAVKRVTAMMDEISHASREQSSGIAQVNQAVTQMDQVTQQNAALVEQAAAAADALRKQAQRMEQSVAVFRLEEAMPA</sequence>
<protein>
    <submittedName>
        <fullName evidence="7">Methyl-accepting chemotaxis protein</fullName>
    </submittedName>
</protein>
<feature type="domain" description="Methyl-accepting transducer" evidence="5">
    <location>
        <begin position="401"/>
        <end position="630"/>
    </location>
</feature>
<dbReference type="SMART" id="SM00283">
    <property type="entry name" value="MA"/>
    <property type="match status" value="1"/>
</dbReference>
<dbReference type="InterPro" id="IPR003660">
    <property type="entry name" value="HAMP_dom"/>
</dbReference>
<evidence type="ECO:0000256" key="3">
    <source>
        <dbReference type="PROSITE-ProRule" id="PRU00284"/>
    </source>
</evidence>
<keyword evidence="3" id="KW-0807">Transducer</keyword>
<dbReference type="Proteomes" id="UP001216674">
    <property type="component" value="Unassembled WGS sequence"/>
</dbReference>
<dbReference type="SUPFAM" id="SSF58104">
    <property type="entry name" value="Methyl-accepting chemotaxis protein (MCP) signaling domain"/>
    <property type="match status" value="1"/>
</dbReference>
<evidence type="ECO:0000313" key="8">
    <source>
        <dbReference type="Proteomes" id="UP001216674"/>
    </source>
</evidence>
<accession>A0ABT6B0R4</accession>
<dbReference type="PROSITE" id="PS50885">
    <property type="entry name" value="HAMP"/>
    <property type="match status" value="1"/>
</dbReference>
<dbReference type="CDD" id="cd11386">
    <property type="entry name" value="MCP_signal"/>
    <property type="match status" value="1"/>
</dbReference>
<dbReference type="InterPro" id="IPR051310">
    <property type="entry name" value="MCP_chemotaxis"/>
</dbReference>
<keyword evidence="4" id="KW-0175">Coiled coil</keyword>
<feature type="coiled-coil region" evidence="4">
    <location>
        <begin position="601"/>
        <end position="646"/>
    </location>
</feature>
<dbReference type="PANTHER" id="PTHR43531:SF14">
    <property type="entry name" value="METHYL-ACCEPTING CHEMOTAXIS PROTEIN I-RELATED"/>
    <property type="match status" value="1"/>
</dbReference>
<evidence type="ECO:0000256" key="2">
    <source>
        <dbReference type="ARBA" id="ARBA00029447"/>
    </source>
</evidence>
<dbReference type="SMART" id="SM00304">
    <property type="entry name" value="HAMP"/>
    <property type="match status" value="1"/>
</dbReference>
<dbReference type="PROSITE" id="PS50111">
    <property type="entry name" value="CHEMOTAXIS_TRANSDUC_2"/>
    <property type="match status" value="1"/>
</dbReference>
<evidence type="ECO:0000313" key="7">
    <source>
        <dbReference type="EMBL" id="MDF3838368.1"/>
    </source>
</evidence>
<proteinExistence type="inferred from homology"/>
<organism evidence="7 8">
    <name type="scientific">Cupriavidus basilensis</name>
    <dbReference type="NCBI Taxonomy" id="68895"/>
    <lineage>
        <taxon>Bacteria</taxon>
        <taxon>Pseudomonadati</taxon>
        <taxon>Pseudomonadota</taxon>
        <taxon>Betaproteobacteria</taxon>
        <taxon>Burkholderiales</taxon>
        <taxon>Burkholderiaceae</taxon>
        <taxon>Cupriavidus</taxon>
    </lineage>
</organism>
<dbReference type="RefSeq" id="WP_276268336.1">
    <property type="nucleotide sequence ID" value="NZ_JARJLM010000579.1"/>
</dbReference>
<evidence type="ECO:0000256" key="1">
    <source>
        <dbReference type="ARBA" id="ARBA00022481"/>
    </source>
</evidence>